<comment type="caution">
    <text evidence="3">The sequence shown here is derived from an EMBL/GenBank/DDBJ whole genome shotgun (WGS) entry which is preliminary data.</text>
</comment>
<dbReference type="Gene3D" id="3.10.310.30">
    <property type="match status" value="1"/>
</dbReference>
<accession>A0A1L8QQU5</accession>
<dbReference type="Pfam" id="PF01368">
    <property type="entry name" value="DHH"/>
    <property type="match status" value="1"/>
</dbReference>
<dbReference type="Proteomes" id="UP000182149">
    <property type="component" value="Unassembled WGS sequence"/>
</dbReference>
<feature type="domain" description="DHHA1" evidence="2">
    <location>
        <begin position="224"/>
        <end position="311"/>
    </location>
</feature>
<dbReference type="PANTHER" id="PTHR47618">
    <property type="entry name" value="BIFUNCTIONAL OLIGORIBONUCLEASE AND PAP PHOSPHATASE NRNA"/>
    <property type="match status" value="1"/>
</dbReference>
<evidence type="ECO:0000313" key="4">
    <source>
        <dbReference type="Proteomes" id="UP000182149"/>
    </source>
</evidence>
<dbReference type="STRING" id="328396.RU93_GL000537"/>
<name>A0A1L8QQU5_9ENTE</name>
<gene>
    <name evidence="3" type="ORF">RU93_GL000537</name>
</gene>
<dbReference type="GO" id="GO:0003676">
    <property type="term" value="F:nucleic acid binding"/>
    <property type="evidence" value="ECO:0007669"/>
    <property type="project" value="InterPro"/>
</dbReference>
<dbReference type="InterPro" id="IPR038763">
    <property type="entry name" value="DHH_sf"/>
</dbReference>
<evidence type="ECO:0000259" key="2">
    <source>
        <dbReference type="Pfam" id="PF02272"/>
    </source>
</evidence>
<dbReference type="AlphaFoldDB" id="A0A1L8QQU5"/>
<evidence type="ECO:0000259" key="1">
    <source>
        <dbReference type="Pfam" id="PF01368"/>
    </source>
</evidence>
<dbReference type="Pfam" id="PF02272">
    <property type="entry name" value="DHHA1"/>
    <property type="match status" value="1"/>
</dbReference>
<proteinExistence type="predicted"/>
<dbReference type="InterPro" id="IPR003156">
    <property type="entry name" value="DHHA1_dom"/>
</dbReference>
<protein>
    <submittedName>
        <fullName evidence="3">DHH family protein</fullName>
    </submittedName>
</protein>
<evidence type="ECO:0000313" key="3">
    <source>
        <dbReference type="EMBL" id="OJG09898.1"/>
    </source>
</evidence>
<dbReference type="InterPro" id="IPR051319">
    <property type="entry name" value="Oligoribo/pAp-PDE_c-di-AMP_PDE"/>
</dbReference>
<organism evidence="3 4">
    <name type="scientific">Enterococcus aquimarinus</name>
    <dbReference type="NCBI Taxonomy" id="328396"/>
    <lineage>
        <taxon>Bacteria</taxon>
        <taxon>Bacillati</taxon>
        <taxon>Bacillota</taxon>
        <taxon>Bacilli</taxon>
        <taxon>Lactobacillales</taxon>
        <taxon>Enterococcaceae</taxon>
        <taxon>Enterococcus</taxon>
    </lineage>
</organism>
<feature type="domain" description="DDH" evidence="1">
    <location>
        <begin position="17"/>
        <end position="154"/>
    </location>
</feature>
<dbReference type="Gene3D" id="3.90.1640.10">
    <property type="entry name" value="inorganic pyrophosphatase (n-terminal core)"/>
    <property type="match status" value="1"/>
</dbReference>
<keyword evidence="4" id="KW-1185">Reference proteome</keyword>
<reference evidence="3 4" key="1">
    <citation type="submission" date="2014-12" db="EMBL/GenBank/DDBJ databases">
        <title>Draft genome sequences of 29 type strains of Enterococci.</title>
        <authorList>
            <person name="Zhong Z."/>
            <person name="Sun Z."/>
            <person name="Liu W."/>
            <person name="Zhang W."/>
            <person name="Zhang H."/>
        </authorList>
    </citation>
    <scope>NUCLEOTIDE SEQUENCE [LARGE SCALE GENOMIC DNA]</scope>
    <source>
        <strain evidence="3 4">DSM 17690</strain>
    </source>
</reference>
<dbReference type="RefSeq" id="WP_071875240.1">
    <property type="nucleotide sequence ID" value="NZ_JBHSHF010000016.1"/>
</dbReference>
<dbReference type="EMBL" id="JXKD01000012">
    <property type="protein sequence ID" value="OJG09898.1"/>
    <property type="molecule type" value="Genomic_DNA"/>
</dbReference>
<dbReference type="OrthoDB" id="9803668at2"/>
<dbReference type="SUPFAM" id="SSF64182">
    <property type="entry name" value="DHH phosphoesterases"/>
    <property type="match status" value="1"/>
</dbReference>
<dbReference type="InterPro" id="IPR001667">
    <property type="entry name" value="DDH_dom"/>
</dbReference>
<dbReference type="PANTHER" id="PTHR47618:SF1">
    <property type="entry name" value="BIFUNCTIONAL OLIGORIBONUCLEASE AND PAP PHOSPHATASE NRNA"/>
    <property type="match status" value="1"/>
</dbReference>
<sequence length="316" mass="35048">MKIENQILATIKAYETIIIHRHQRPDPDALGSQVGLAEIIRASFPDKFVYQVGGPIDGLDFLATMQPITDETYEGALVIVTDTANTPRISDDRYLLGDKLIKIDHHPNDEPYGDLTWVNTKASSCSEIIADFWQFFADELTMTENAARLLYAGIVGDTGRFLYPSTTAHTFKIAADLREFDFDATHLNRQLSQFPLSVARLAGYVYNHLTLDENGAGKVILSQAILQEYGVSDVETSEVVPLPGAIEEVVAWAIFVEQPEGYYRVRMRSKGPVIHTIAQRHNGGGHPLASGANAKDLAEVEVIYQEIKDACRPETL</sequence>